<feature type="non-terminal residue" evidence="1">
    <location>
        <position position="1"/>
    </location>
</feature>
<protein>
    <submittedName>
        <fullName evidence="1">Uncharacterized protein</fullName>
    </submittedName>
</protein>
<gene>
    <name evidence="1" type="ORF">GIL414_LOCUS46621</name>
</gene>
<reference evidence="1" key="1">
    <citation type="submission" date="2021-02" db="EMBL/GenBank/DDBJ databases">
        <authorList>
            <person name="Nowell W R."/>
        </authorList>
    </citation>
    <scope>NUCLEOTIDE SEQUENCE</scope>
</reference>
<comment type="caution">
    <text evidence="1">The sequence shown here is derived from an EMBL/GenBank/DDBJ whole genome shotgun (WGS) entry which is preliminary data.</text>
</comment>
<dbReference type="EMBL" id="CAJOBJ010146881">
    <property type="protein sequence ID" value="CAF4787957.1"/>
    <property type="molecule type" value="Genomic_DNA"/>
</dbReference>
<evidence type="ECO:0000313" key="1">
    <source>
        <dbReference type="EMBL" id="CAF4787957.1"/>
    </source>
</evidence>
<sequence length="50" mass="6214">MYIKHWNDFIVGEHKEKQVKFIIETNHHTYINFYCGTNVMEKPFDNMWHV</sequence>
<organism evidence="1 2">
    <name type="scientific">Rotaria magnacalcarata</name>
    <dbReference type="NCBI Taxonomy" id="392030"/>
    <lineage>
        <taxon>Eukaryota</taxon>
        <taxon>Metazoa</taxon>
        <taxon>Spiralia</taxon>
        <taxon>Gnathifera</taxon>
        <taxon>Rotifera</taxon>
        <taxon>Eurotatoria</taxon>
        <taxon>Bdelloidea</taxon>
        <taxon>Philodinida</taxon>
        <taxon>Philodinidae</taxon>
        <taxon>Rotaria</taxon>
    </lineage>
</organism>
<accession>A0A8S3B172</accession>
<proteinExistence type="predicted"/>
<evidence type="ECO:0000313" key="2">
    <source>
        <dbReference type="Proteomes" id="UP000681720"/>
    </source>
</evidence>
<name>A0A8S3B172_9BILA</name>
<dbReference type="Proteomes" id="UP000681720">
    <property type="component" value="Unassembled WGS sequence"/>
</dbReference>
<dbReference type="AlphaFoldDB" id="A0A8S3B172"/>